<evidence type="ECO:0000256" key="10">
    <source>
        <dbReference type="RuleBase" id="RU003780"/>
    </source>
</evidence>
<dbReference type="EMBL" id="MFKM01000004">
    <property type="protein sequence ID" value="OGG43853.1"/>
    <property type="molecule type" value="Genomic_DNA"/>
</dbReference>
<sequence length="230" mass="25712">MSEKIAINPQIEESWKNVLSDEFGAGYMKELKKKLVEEMEQGIVLYPPAKQIFNAFNLAPFDKVKVVILGQDPYHGRGQAQGLSFSVPDGVKPPPSLLNIFKEIENDLGVKMPEIGNLEGWARQGVLLLNAILTVRADIPASHRNIGWEKLTDAAIKALSDKREQIVFLLWGKFAQEKEKLINAERHLVLKSAHPSPYSANAGFFGCKHFSKANEYLSKTGQTPIDWTNI</sequence>
<dbReference type="InterPro" id="IPR018085">
    <property type="entry name" value="Ura-DNA_Glyclase_AS"/>
</dbReference>
<name>A0A1F6C459_9BACT</name>
<accession>A0A1F6C459</accession>
<dbReference type="NCBIfam" id="NF003588">
    <property type="entry name" value="PRK05254.1-1"/>
    <property type="match status" value="1"/>
</dbReference>
<evidence type="ECO:0000259" key="11">
    <source>
        <dbReference type="SMART" id="SM00986"/>
    </source>
</evidence>
<feature type="domain" description="Uracil-DNA glycosylase-like" evidence="11">
    <location>
        <begin position="57"/>
        <end position="217"/>
    </location>
</feature>
<evidence type="ECO:0000256" key="9">
    <source>
        <dbReference type="PROSITE-ProRule" id="PRU10072"/>
    </source>
</evidence>
<organism evidence="12 13">
    <name type="scientific">Candidatus Jorgensenbacteria bacterium RIFCSPLOWO2_12_FULL_42_11</name>
    <dbReference type="NCBI Taxonomy" id="1798473"/>
    <lineage>
        <taxon>Bacteria</taxon>
        <taxon>Candidatus Joergenseniibacteriota</taxon>
    </lineage>
</organism>
<dbReference type="InterPro" id="IPR005122">
    <property type="entry name" value="Uracil-DNA_glycosylase-like"/>
</dbReference>
<protein>
    <recommendedName>
        <fullName evidence="4 8">Uracil-DNA glycosylase</fullName>
        <shortName evidence="8">UDG</shortName>
        <ecNumber evidence="4 8">3.2.2.27</ecNumber>
    </recommendedName>
</protein>
<dbReference type="InterPro" id="IPR036895">
    <property type="entry name" value="Uracil-DNA_glycosylase-like_sf"/>
</dbReference>
<dbReference type="FunFam" id="3.40.470.10:FF:000001">
    <property type="entry name" value="Uracil-DNA glycosylase"/>
    <property type="match status" value="1"/>
</dbReference>
<dbReference type="NCBIfam" id="NF003591">
    <property type="entry name" value="PRK05254.1-4"/>
    <property type="match status" value="1"/>
</dbReference>
<dbReference type="SMART" id="SM00987">
    <property type="entry name" value="UreE_C"/>
    <property type="match status" value="1"/>
</dbReference>
<keyword evidence="7 8" id="KW-0234">DNA repair</keyword>
<dbReference type="Proteomes" id="UP000176633">
    <property type="component" value="Unassembled WGS sequence"/>
</dbReference>
<dbReference type="GO" id="GO:0097510">
    <property type="term" value="P:base-excision repair, AP site formation via deaminated base removal"/>
    <property type="evidence" value="ECO:0007669"/>
    <property type="project" value="TreeGrafter"/>
</dbReference>
<evidence type="ECO:0000256" key="1">
    <source>
        <dbReference type="ARBA" id="ARBA00001400"/>
    </source>
</evidence>
<dbReference type="GO" id="GO:0005737">
    <property type="term" value="C:cytoplasm"/>
    <property type="evidence" value="ECO:0007669"/>
    <property type="project" value="UniProtKB-SubCell"/>
</dbReference>
<evidence type="ECO:0000256" key="7">
    <source>
        <dbReference type="ARBA" id="ARBA00023204"/>
    </source>
</evidence>
<comment type="similarity">
    <text evidence="3 8 10">Belongs to the uracil-DNA glycosylase (UDG) superfamily. UNG family.</text>
</comment>
<gene>
    <name evidence="8" type="primary">ung</name>
    <name evidence="12" type="ORF">A3G50_03065</name>
</gene>
<dbReference type="CDD" id="cd10027">
    <property type="entry name" value="UDG-F1-like"/>
    <property type="match status" value="1"/>
</dbReference>
<dbReference type="InterPro" id="IPR002043">
    <property type="entry name" value="UDG_fam1"/>
</dbReference>
<dbReference type="NCBIfam" id="NF003589">
    <property type="entry name" value="PRK05254.1-2"/>
    <property type="match status" value="1"/>
</dbReference>
<dbReference type="NCBIfam" id="NF003592">
    <property type="entry name" value="PRK05254.1-5"/>
    <property type="match status" value="1"/>
</dbReference>
<evidence type="ECO:0000313" key="12">
    <source>
        <dbReference type="EMBL" id="OGG43853.1"/>
    </source>
</evidence>
<evidence type="ECO:0000256" key="2">
    <source>
        <dbReference type="ARBA" id="ARBA00002631"/>
    </source>
</evidence>
<evidence type="ECO:0000256" key="6">
    <source>
        <dbReference type="ARBA" id="ARBA00022801"/>
    </source>
</evidence>
<dbReference type="PANTHER" id="PTHR11264">
    <property type="entry name" value="URACIL-DNA GLYCOSYLASE"/>
    <property type="match status" value="1"/>
</dbReference>
<evidence type="ECO:0000256" key="3">
    <source>
        <dbReference type="ARBA" id="ARBA00008184"/>
    </source>
</evidence>
<dbReference type="EC" id="3.2.2.27" evidence="4 8"/>
<evidence type="ECO:0000256" key="4">
    <source>
        <dbReference type="ARBA" id="ARBA00012030"/>
    </source>
</evidence>
<evidence type="ECO:0000256" key="5">
    <source>
        <dbReference type="ARBA" id="ARBA00022763"/>
    </source>
</evidence>
<evidence type="ECO:0000313" key="13">
    <source>
        <dbReference type="Proteomes" id="UP000176633"/>
    </source>
</evidence>
<dbReference type="SMART" id="SM00986">
    <property type="entry name" value="UDG"/>
    <property type="match status" value="1"/>
</dbReference>
<keyword evidence="8" id="KW-0963">Cytoplasm</keyword>
<dbReference type="Gene3D" id="3.40.470.10">
    <property type="entry name" value="Uracil-DNA glycosylase-like domain"/>
    <property type="match status" value="1"/>
</dbReference>
<comment type="catalytic activity">
    <reaction evidence="1 8 10">
        <text>Hydrolyzes single-stranded DNA or mismatched double-stranded DNA and polynucleotides, releasing free uracil.</text>
        <dbReference type="EC" id="3.2.2.27"/>
    </reaction>
</comment>
<dbReference type="GO" id="GO:0004844">
    <property type="term" value="F:uracil DNA N-glycosylase activity"/>
    <property type="evidence" value="ECO:0007669"/>
    <property type="project" value="UniProtKB-UniRule"/>
</dbReference>
<dbReference type="NCBIfam" id="TIGR00628">
    <property type="entry name" value="ung"/>
    <property type="match status" value="1"/>
</dbReference>
<dbReference type="STRING" id="1798473.A3G50_03065"/>
<feature type="active site" description="Proton acceptor" evidence="8 9">
    <location>
        <position position="72"/>
    </location>
</feature>
<keyword evidence="6 8" id="KW-0378">Hydrolase</keyword>
<dbReference type="PROSITE" id="PS00130">
    <property type="entry name" value="U_DNA_GLYCOSYLASE"/>
    <property type="match status" value="1"/>
</dbReference>
<reference evidence="12 13" key="1">
    <citation type="journal article" date="2016" name="Nat. Commun.">
        <title>Thousands of microbial genomes shed light on interconnected biogeochemical processes in an aquifer system.</title>
        <authorList>
            <person name="Anantharaman K."/>
            <person name="Brown C.T."/>
            <person name="Hug L.A."/>
            <person name="Sharon I."/>
            <person name="Castelle C.J."/>
            <person name="Probst A.J."/>
            <person name="Thomas B.C."/>
            <person name="Singh A."/>
            <person name="Wilkins M.J."/>
            <person name="Karaoz U."/>
            <person name="Brodie E.L."/>
            <person name="Williams K.H."/>
            <person name="Hubbard S.S."/>
            <person name="Banfield J.F."/>
        </authorList>
    </citation>
    <scope>NUCLEOTIDE SEQUENCE [LARGE SCALE GENOMIC DNA]</scope>
</reference>
<dbReference type="AlphaFoldDB" id="A0A1F6C459"/>
<dbReference type="HAMAP" id="MF_00148">
    <property type="entry name" value="UDG"/>
    <property type="match status" value="1"/>
</dbReference>
<comment type="subcellular location">
    <subcellularLocation>
        <location evidence="8">Cytoplasm</location>
    </subcellularLocation>
</comment>
<dbReference type="Pfam" id="PF03167">
    <property type="entry name" value="UDG"/>
    <property type="match status" value="1"/>
</dbReference>
<keyword evidence="5 8" id="KW-0227">DNA damage</keyword>
<dbReference type="PANTHER" id="PTHR11264:SF0">
    <property type="entry name" value="URACIL-DNA GLYCOSYLASE"/>
    <property type="match status" value="1"/>
</dbReference>
<evidence type="ECO:0000256" key="8">
    <source>
        <dbReference type="HAMAP-Rule" id="MF_00148"/>
    </source>
</evidence>
<proteinExistence type="inferred from homology"/>
<comment type="function">
    <text evidence="2 8 10">Excises uracil residues from the DNA which can arise as a result of misincorporation of dUMP residues by DNA polymerase or due to deamination of cytosine.</text>
</comment>
<dbReference type="SUPFAM" id="SSF52141">
    <property type="entry name" value="Uracil-DNA glycosylase-like"/>
    <property type="match status" value="1"/>
</dbReference>
<comment type="caution">
    <text evidence="12">The sequence shown here is derived from an EMBL/GenBank/DDBJ whole genome shotgun (WGS) entry which is preliminary data.</text>
</comment>